<dbReference type="InterPro" id="IPR049222">
    <property type="entry name" value="DUF6870"/>
</dbReference>
<dbReference type="Pfam" id="PF21757">
    <property type="entry name" value="DUF6870"/>
    <property type="match status" value="1"/>
</dbReference>
<organism evidence="2 3">
    <name type="scientific">Anaerotignum lactatifermentans DSM 14214</name>
    <dbReference type="NCBI Taxonomy" id="1121323"/>
    <lineage>
        <taxon>Bacteria</taxon>
        <taxon>Bacillati</taxon>
        <taxon>Bacillota</taxon>
        <taxon>Clostridia</taxon>
        <taxon>Lachnospirales</taxon>
        <taxon>Anaerotignaceae</taxon>
        <taxon>Anaerotignum</taxon>
    </lineage>
</organism>
<accession>A0A1M6P5J9</accession>
<keyword evidence="3" id="KW-1185">Reference proteome</keyword>
<dbReference type="RefSeq" id="WP_176927043.1">
    <property type="nucleotide sequence ID" value="NZ_FRAH01000013.1"/>
</dbReference>
<dbReference type="AlphaFoldDB" id="A0A1M6P5J9"/>
<feature type="domain" description="DUF6870" evidence="1">
    <location>
        <begin position="12"/>
        <end position="71"/>
    </location>
</feature>
<sequence length="74" mass="8268">MSQLMQACSPATTDELVDIREVAVDKALPKEERIAAFLHQIKNPYRFRCGDFVVNAAFANNGVTLEECLQGILR</sequence>
<evidence type="ECO:0000313" key="2">
    <source>
        <dbReference type="EMBL" id="SHK03249.1"/>
    </source>
</evidence>
<evidence type="ECO:0000313" key="3">
    <source>
        <dbReference type="Proteomes" id="UP000183975"/>
    </source>
</evidence>
<protein>
    <recommendedName>
        <fullName evidence="1">DUF6870 domain-containing protein</fullName>
    </recommendedName>
</protein>
<dbReference type="EMBL" id="FRAH01000013">
    <property type="protein sequence ID" value="SHK03249.1"/>
    <property type="molecule type" value="Genomic_DNA"/>
</dbReference>
<proteinExistence type="predicted"/>
<evidence type="ECO:0000259" key="1">
    <source>
        <dbReference type="Pfam" id="PF21757"/>
    </source>
</evidence>
<dbReference type="Proteomes" id="UP000183975">
    <property type="component" value="Unassembled WGS sequence"/>
</dbReference>
<gene>
    <name evidence="2" type="ORF">SAMN02745138_01009</name>
</gene>
<reference evidence="2 3" key="1">
    <citation type="submission" date="2016-11" db="EMBL/GenBank/DDBJ databases">
        <authorList>
            <person name="Jaros S."/>
            <person name="Januszkiewicz K."/>
            <person name="Wedrychowicz H."/>
        </authorList>
    </citation>
    <scope>NUCLEOTIDE SEQUENCE [LARGE SCALE GENOMIC DNA]</scope>
    <source>
        <strain evidence="2 3">DSM 14214</strain>
    </source>
</reference>
<name>A0A1M6P5J9_9FIRM</name>